<dbReference type="PANTHER" id="PTHR33067">
    <property type="entry name" value="RNA-DIRECTED DNA POLYMERASE-RELATED"/>
    <property type="match status" value="1"/>
</dbReference>
<dbReference type="PANTHER" id="PTHR33067:SF39">
    <property type="entry name" value="TRANSCRIPTION FACTOR INTERACTOR AND REGULATOR CCHC(ZN) FAMILY"/>
    <property type="match status" value="1"/>
</dbReference>
<proteinExistence type="predicted"/>
<evidence type="ECO:0000313" key="2">
    <source>
        <dbReference type="Proteomes" id="UP000325315"/>
    </source>
</evidence>
<dbReference type="OrthoDB" id="1702682at2759"/>
<dbReference type="EMBL" id="SMMG02000001">
    <property type="protein sequence ID" value="KAA3487140.1"/>
    <property type="molecule type" value="Genomic_DNA"/>
</dbReference>
<evidence type="ECO:0000313" key="1">
    <source>
        <dbReference type="EMBL" id="KAA3487140.1"/>
    </source>
</evidence>
<dbReference type="Proteomes" id="UP000325315">
    <property type="component" value="Unassembled WGS sequence"/>
</dbReference>
<comment type="caution">
    <text evidence="1">The sequence shown here is derived from an EMBL/GenBank/DDBJ whole genome shotgun (WGS) entry which is preliminary data.</text>
</comment>
<keyword evidence="2" id="KW-1185">Reference proteome</keyword>
<sequence length="127" mass="14379">MTLMKECSACLQNKLPQEVKDPRCFTISCNIGESYYGKKLFDLGANINLTPMSFRKLSIGEVRLTTVTLQLADISLAYPEGRIECVLVLEECSTMFELKSLATEWELNFVKDPLEQVLVFDSLSDKE</sequence>
<gene>
    <name evidence="1" type="ORF">EPI10_030990</name>
</gene>
<dbReference type="AlphaFoldDB" id="A0A5B6WZ09"/>
<organism evidence="1 2">
    <name type="scientific">Gossypium australe</name>
    <dbReference type="NCBI Taxonomy" id="47621"/>
    <lineage>
        <taxon>Eukaryota</taxon>
        <taxon>Viridiplantae</taxon>
        <taxon>Streptophyta</taxon>
        <taxon>Embryophyta</taxon>
        <taxon>Tracheophyta</taxon>
        <taxon>Spermatophyta</taxon>
        <taxon>Magnoliopsida</taxon>
        <taxon>eudicotyledons</taxon>
        <taxon>Gunneridae</taxon>
        <taxon>Pentapetalae</taxon>
        <taxon>rosids</taxon>
        <taxon>malvids</taxon>
        <taxon>Malvales</taxon>
        <taxon>Malvaceae</taxon>
        <taxon>Malvoideae</taxon>
        <taxon>Gossypium</taxon>
    </lineage>
</organism>
<reference evidence="2" key="1">
    <citation type="journal article" date="2019" name="Plant Biotechnol. J.">
        <title>Genome sequencing of the Australian wild diploid species Gossypium australe highlights disease resistance and delayed gland morphogenesis.</title>
        <authorList>
            <person name="Cai Y."/>
            <person name="Cai X."/>
            <person name="Wang Q."/>
            <person name="Wang P."/>
            <person name="Zhang Y."/>
            <person name="Cai C."/>
            <person name="Xu Y."/>
            <person name="Wang K."/>
            <person name="Zhou Z."/>
            <person name="Wang C."/>
            <person name="Geng S."/>
            <person name="Li B."/>
            <person name="Dong Q."/>
            <person name="Hou Y."/>
            <person name="Wang H."/>
            <person name="Ai P."/>
            <person name="Liu Z."/>
            <person name="Yi F."/>
            <person name="Sun M."/>
            <person name="An G."/>
            <person name="Cheng J."/>
            <person name="Zhang Y."/>
            <person name="Shi Q."/>
            <person name="Xie Y."/>
            <person name="Shi X."/>
            <person name="Chang Y."/>
            <person name="Huang F."/>
            <person name="Chen Y."/>
            <person name="Hong S."/>
            <person name="Mi L."/>
            <person name="Sun Q."/>
            <person name="Zhang L."/>
            <person name="Zhou B."/>
            <person name="Peng R."/>
            <person name="Zhang X."/>
            <person name="Liu F."/>
        </authorList>
    </citation>
    <scope>NUCLEOTIDE SEQUENCE [LARGE SCALE GENOMIC DNA]</scope>
    <source>
        <strain evidence="2">cv. PA1801</strain>
    </source>
</reference>
<name>A0A5B6WZ09_9ROSI</name>
<accession>A0A5B6WZ09</accession>
<protein>
    <submittedName>
        <fullName evidence="1">Gag-asp_proteas domain-containing protein</fullName>
    </submittedName>
</protein>